<dbReference type="CDD" id="cd06261">
    <property type="entry name" value="TM_PBP2"/>
    <property type="match status" value="1"/>
</dbReference>
<keyword evidence="6 8" id="KW-1133">Transmembrane helix</keyword>
<dbReference type="Proteomes" id="UP000001491">
    <property type="component" value="Chromosome"/>
</dbReference>
<dbReference type="PROSITE" id="PS50928">
    <property type="entry name" value="ABC_TM1"/>
    <property type="match status" value="1"/>
</dbReference>
<proteinExistence type="inferred from homology"/>
<dbReference type="PANTHER" id="PTHR43848:SF2">
    <property type="entry name" value="PUTRESCINE TRANSPORT SYSTEM PERMEASE PROTEIN POTI"/>
    <property type="match status" value="1"/>
</dbReference>
<organism evidence="10 11">
    <name type="scientific">Mesomycoplasma conjunctivae (strain ATCC 25834 / NCTC 10147 / HRC/581)</name>
    <name type="common">Mycoplasma conjunctivae</name>
    <dbReference type="NCBI Taxonomy" id="572263"/>
    <lineage>
        <taxon>Bacteria</taxon>
        <taxon>Bacillati</taxon>
        <taxon>Mycoplasmatota</taxon>
        <taxon>Mycoplasmoidales</taxon>
        <taxon>Metamycoplasmataceae</taxon>
        <taxon>Mesomycoplasma</taxon>
    </lineage>
</organism>
<evidence type="ECO:0000256" key="2">
    <source>
        <dbReference type="ARBA" id="ARBA00007069"/>
    </source>
</evidence>
<feature type="domain" description="ABC transmembrane type-1" evidence="9">
    <location>
        <begin position="71"/>
        <end position="260"/>
    </location>
</feature>
<dbReference type="KEGG" id="mco:MCJ_005850"/>
<keyword evidence="7 8" id="KW-0472">Membrane</keyword>
<evidence type="ECO:0000256" key="8">
    <source>
        <dbReference type="SAM" id="Phobius"/>
    </source>
</evidence>
<dbReference type="InterPro" id="IPR035906">
    <property type="entry name" value="MetI-like_sf"/>
</dbReference>
<keyword evidence="3" id="KW-0813">Transport</keyword>
<dbReference type="InterPro" id="IPR000515">
    <property type="entry name" value="MetI-like"/>
</dbReference>
<comment type="subcellular location">
    <subcellularLocation>
        <location evidence="1">Cell membrane</location>
        <topology evidence="1">Multi-pass membrane protein</topology>
    </subcellularLocation>
</comment>
<accession>C5J719</accession>
<comment type="similarity">
    <text evidence="2">Belongs to the binding-protein-dependent transport system permease family. CysTW subfamily.</text>
</comment>
<keyword evidence="5 8" id="KW-0812">Transmembrane</keyword>
<dbReference type="AlphaFoldDB" id="C5J719"/>
<dbReference type="SUPFAM" id="SSF161098">
    <property type="entry name" value="MetI-like"/>
    <property type="match status" value="1"/>
</dbReference>
<dbReference type="GO" id="GO:0055085">
    <property type="term" value="P:transmembrane transport"/>
    <property type="evidence" value="ECO:0007669"/>
    <property type="project" value="InterPro"/>
</dbReference>
<dbReference type="GO" id="GO:0005886">
    <property type="term" value="C:plasma membrane"/>
    <property type="evidence" value="ECO:0007669"/>
    <property type="project" value="UniProtKB-SubCell"/>
</dbReference>
<dbReference type="Gene3D" id="1.10.3720.10">
    <property type="entry name" value="MetI-like"/>
    <property type="match status" value="1"/>
</dbReference>
<evidence type="ECO:0000256" key="4">
    <source>
        <dbReference type="ARBA" id="ARBA00022475"/>
    </source>
</evidence>
<dbReference type="eggNOG" id="COG1177">
    <property type="taxonomic scope" value="Bacteria"/>
</dbReference>
<evidence type="ECO:0000256" key="7">
    <source>
        <dbReference type="ARBA" id="ARBA00023136"/>
    </source>
</evidence>
<evidence type="ECO:0000313" key="11">
    <source>
        <dbReference type="Proteomes" id="UP000001491"/>
    </source>
</evidence>
<feature type="transmembrane region" description="Helical" evidence="8">
    <location>
        <begin position="241"/>
        <end position="263"/>
    </location>
</feature>
<evidence type="ECO:0000256" key="5">
    <source>
        <dbReference type="ARBA" id="ARBA00022692"/>
    </source>
</evidence>
<evidence type="ECO:0000256" key="1">
    <source>
        <dbReference type="ARBA" id="ARBA00004651"/>
    </source>
</evidence>
<evidence type="ECO:0000259" key="9">
    <source>
        <dbReference type="PROSITE" id="PS50928"/>
    </source>
</evidence>
<reference evidence="11" key="1">
    <citation type="journal article" date="2009" name="BMC Bioinformatics">
        <title>The Mycoplasma conjunctivae genome sequencing, annotation and analysis.</title>
        <authorList>
            <person name="Calderon-Copete S.P."/>
            <person name="Wigger G."/>
            <person name="Wunderlin C."/>
            <person name="Schmidheini T."/>
            <person name="Frey J."/>
            <person name="Quail M.A."/>
            <person name="Falquet L."/>
        </authorList>
    </citation>
    <scope>NUCLEOTIDE SEQUENCE [LARGE SCALE GENOMIC DNA]</scope>
    <source>
        <strain evidence="11">ATCC 25834 / NCTC 10147 / HRC/581</strain>
    </source>
</reference>
<feature type="transmembrane region" description="Helical" evidence="8">
    <location>
        <begin position="18"/>
        <end position="38"/>
    </location>
</feature>
<dbReference type="HOGENOM" id="CLU_016047_3_0_14"/>
<dbReference type="PANTHER" id="PTHR43848">
    <property type="entry name" value="PUTRESCINE TRANSPORT SYSTEM PERMEASE PROTEIN POTI"/>
    <property type="match status" value="1"/>
</dbReference>
<feature type="transmembrane region" description="Helical" evidence="8">
    <location>
        <begin position="75"/>
        <end position="97"/>
    </location>
</feature>
<evidence type="ECO:0000313" key="10">
    <source>
        <dbReference type="EMBL" id="CAT05282.1"/>
    </source>
</evidence>
<keyword evidence="4" id="KW-1003">Cell membrane</keyword>
<dbReference type="InterPro" id="IPR051789">
    <property type="entry name" value="Bact_Polyamine_Transport"/>
</dbReference>
<name>C5J719_MESCH</name>
<protein>
    <submittedName>
        <fullName evidence="10">Spermidine/putrescine transport system permeas</fullName>
    </submittedName>
</protein>
<sequence>MTKIIDFFHKNEILKKSYIWILLIIFYIPIFTGSIFAFNAPSKKGFVSTSWNKFSLKAFDDLSTESFASGLLNSIIIALITSFVVVSLSLLTVFSLWRQKNKSAKTYVNLTSNIPLINPDVITAVSMAIILSLLFGALSASYEGLFRAIVSHIVMTLPYGILLLYPRSEKFSQTLFEASQDLGYSKLKSWFLVYLKHMSSSVISTFAVVSFLSFDDFIITKITSNAQTVGTLLYQGTFKTWALMLGVFMLAFVVLGNIFWIYLNTKKERKWRKK</sequence>
<evidence type="ECO:0000256" key="6">
    <source>
        <dbReference type="ARBA" id="ARBA00022989"/>
    </source>
</evidence>
<dbReference type="EMBL" id="FM864216">
    <property type="protein sequence ID" value="CAT05282.1"/>
    <property type="molecule type" value="Genomic_DNA"/>
</dbReference>
<evidence type="ECO:0000256" key="3">
    <source>
        <dbReference type="ARBA" id="ARBA00022448"/>
    </source>
</evidence>
<gene>
    <name evidence="10" type="primary">potC</name>
    <name evidence="10" type="ordered locus">MCJ_005850</name>
</gene>
<feature type="transmembrane region" description="Helical" evidence="8">
    <location>
        <begin position="144"/>
        <end position="165"/>
    </location>
</feature>
<keyword evidence="11" id="KW-1185">Reference proteome</keyword>
<feature type="transmembrane region" description="Helical" evidence="8">
    <location>
        <begin position="191"/>
        <end position="214"/>
    </location>
</feature>
<feature type="transmembrane region" description="Helical" evidence="8">
    <location>
        <begin position="117"/>
        <end position="138"/>
    </location>
</feature>